<dbReference type="AlphaFoldDB" id="A0A382ZIH1"/>
<reference evidence="1" key="1">
    <citation type="submission" date="2018-05" db="EMBL/GenBank/DDBJ databases">
        <authorList>
            <person name="Lanie J.A."/>
            <person name="Ng W.-L."/>
            <person name="Kazmierczak K.M."/>
            <person name="Andrzejewski T.M."/>
            <person name="Davidsen T.M."/>
            <person name="Wayne K.J."/>
            <person name="Tettelin H."/>
            <person name="Glass J.I."/>
            <person name="Rusch D."/>
            <person name="Podicherti R."/>
            <person name="Tsui H.-C.T."/>
            <person name="Winkler M.E."/>
        </authorList>
    </citation>
    <scope>NUCLEOTIDE SEQUENCE</scope>
</reference>
<dbReference type="EMBL" id="UINC01184179">
    <property type="protein sequence ID" value="SVD95272.1"/>
    <property type="molecule type" value="Genomic_DNA"/>
</dbReference>
<protein>
    <submittedName>
        <fullName evidence="1">Uncharacterized protein</fullName>
    </submittedName>
</protein>
<sequence>MGGRIYWCMLFGILSIACSCVLNHHDQSESIGHKSSSTNIIQLNSGVLELSEDHFTSISFKRIPPNQIEFKEDSIVFQVRESASFLLYPFGSVKKINQLRFDWKSKGEFNVLSAKHEATKKGDDARIRLGLILKSKADFIDLFGTPEWIRKSAEVLNHPADRIVFLLPGAFHEPGTSWKNPYSPKVDMISIPSTDLSDGWKQSEFLFE</sequence>
<organism evidence="1">
    <name type="scientific">marine metagenome</name>
    <dbReference type="NCBI Taxonomy" id="408172"/>
    <lineage>
        <taxon>unclassified sequences</taxon>
        <taxon>metagenomes</taxon>
        <taxon>ecological metagenomes</taxon>
    </lineage>
</organism>
<accession>A0A382ZIH1</accession>
<gene>
    <name evidence="1" type="ORF">METZ01_LOCUS448126</name>
</gene>
<proteinExistence type="predicted"/>
<feature type="non-terminal residue" evidence="1">
    <location>
        <position position="208"/>
    </location>
</feature>
<dbReference type="PROSITE" id="PS51257">
    <property type="entry name" value="PROKAR_LIPOPROTEIN"/>
    <property type="match status" value="1"/>
</dbReference>
<name>A0A382ZIH1_9ZZZZ</name>
<evidence type="ECO:0000313" key="1">
    <source>
        <dbReference type="EMBL" id="SVD95272.1"/>
    </source>
</evidence>